<dbReference type="AlphaFoldDB" id="A0A6B1I980"/>
<dbReference type="Pfam" id="PF13692">
    <property type="entry name" value="Glyco_trans_1_4"/>
    <property type="match status" value="1"/>
</dbReference>
<dbReference type="Gene3D" id="3.40.50.2000">
    <property type="entry name" value="Glycogen Phosphorylase B"/>
    <property type="match status" value="2"/>
</dbReference>
<name>A0A6B1I980_9EURY</name>
<evidence type="ECO:0000313" key="4">
    <source>
        <dbReference type="Proteomes" id="UP000460194"/>
    </source>
</evidence>
<dbReference type="Proteomes" id="UP000460194">
    <property type="component" value="Unassembled WGS sequence"/>
</dbReference>
<proteinExistence type="predicted"/>
<comment type="caution">
    <text evidence="3">The sequence shown here is derived from an EMBL/GenBank/DDBJ whole genome shotgun (WGS) entry which is preliminary data.</text>
</comment>
<feature type="domain" description="Glycosyltransferase subfamily 4-like N-terminal" evidence="2">
    <location>
        <begin position="22"/>
        <end position="200"/>
    </location>
</feature>
<dbReference type="InterPro" id="IPR028098">
    <property type="entry name" value="Glyco_trans_4-like_N"/>
</dbReference>
<evidence type="ECO:0000259" key="2">
    <source>
        <dbReference type="Pfam" id="PF13439"/>
    </source>
</evidence>
<organism evidence="3 4">
    <name type="scientific">Halorubrum distributum</name>
    <dbReference type="NCBI Taxonomy" id="29283"/>
    <lineage>
        <taxon>Archaea</taxon>
        <taxon>Methanobacteriati</taxon>
        <taxon>Methanobacteriota</taxon>
        <taxon>Stenosarchaea group</taxon>
        <taxon>Halobacteria</taxon>
        <taxon>Halobacteriales</taxon>
        <taxon>Haloferacaceae</taxon>
        <taxon>Halorubrum</taxon>
        <taxon>Halorubrum distributum group</taxon>
    </lineage>
</organism>
<accession>A0A6B1I980</accession>
<evidence type="ECO:0000256" key="1">
    <source>
        <dbReference type="ARBA" id="ARBA00022679"/>
    </source>
</evidence>
<dbReference type="GO" id="GO:0016757">
    <property type="term" value="F:glycosyltransferase activity"/>
    <property type="evidence" value="ECO:0007669"/>
    <property type="project" value="TreeGrafter"/>
</dbReference>
<sequence length="403" mass="45177">MKVCQVAPYVTYPPRMGGDHRTHGLMKEFPEFGDSVVRYCQGGSPAMYRSFDLRRWVTIADGYEERRHLHPIHELPKAPMLLGYPNLFASRSLRLASDGLDEMLADADVVVVREPWQLPYILDHANPDVPVVYSSHNVETERFGDIDQPLFADKVRKRVAALERRAIEETDATICTGERDANVYRDRYDPGGPIIVAPNGAYEDDLREHCPGSQGAQRVRRKYDISQDSTVSLFMGSNYRPNVEAAEVVVEIARDFHGRNDQFHFLILGDVGNALNDGDIPPNVTTTGYVEVDFEAHFDAADIALNPMLSGGGTNIKQIEYFARSLPVISTPFGVRGIEVRDGEQIIVADVEAMSDAIENLAGNADLREKIGENGRLLAAERYTWEASSRTVRTQFRKNFDPF</sequence>
<dbReference type="PANTHER" id="PTHR46401:SF2">
    <property type="entry name" value="GLYCOSYLTRANSFERASE WBBK-RELATED"/>
    <property type="match status" value="1"/>
</dbReference>
<protein>
    <submittedName>
        <fullName evidence="3">Glycosyltransferase</fullName>
    </submittedName>
</protein>
<dbReference type="Pfam" id="PF13439">
    <property type="entry name" value="Glyco_transf_4"/>
    <property type="match status" value="1"/>
</dbReference>
<evidence type="ECO:0000313" key="3">
    <source>
        <dbReference type="EMBL" id="MYL15291.1"/>
    </source>
</evidence>
<gene>
    <name evidence="3" type="ORF">GLW36_01315</name>
</gene>
<keyword evidence="1 3" id="KW-0808">Transferase</keyword>
<dbReference type="PANTHER" id="PTHR46401">
    <property type="entry name" value="GLYCOSYLTRANSFERASE WBBK-RELATED"/>
    <property type="match status" value="1"/>
</dbReference>
<dbReference type="SUPFAM" id="SSF53756">
    <property type="entry name" value="UDP-Glycosyltransferase/glycogen phosphorylase"/>
    <property type="match status" value="1"/>
</dbReference>
<dbReference type="RefSeq" id="WP_159368462.1">
    <property type="nucleotide sequence ID" value="NZ_WMEO01000001.1"/>
</dbReference>
<dbReference type="EMBL" id="WMEO01000001">
    <property type="protein sequence ID" value="MYL15291.1"/>
    <property type="molecule type" value="Genomic_DNA"/>
</dbReference>
<reference evidence="3 4" key="1">
    <citation type="submission" date="2019-11" db="EMBL/GenBank/DDBJ databases">
        <title>Genome sequences of 17 halophilic strains isolated from different environments.</title>
        <authorList>
            <person name="Furrow R.E."/>
        </authorList>
    </citation>
    <scope>NUCLEOTIDE SEQUENCE [LARGE SCALE GENOMIC DNA]</scope>
    <source>
        <strain evidence="3 4">22517_05_Cabo</strain>
    </source>
</reference>